<protein>
    <submittedName>
        <fullName evidence="1">Uncharacterized protein</fullName>
    </submittedName>
</protein>
<dbReference type="AlphaFoldDB" id="J0WR42"/>
<evidence type="ECO:0000313" key="1">
    <source>
        <dbReference type="EMBL" id="EJD34396.1"/>
    </source>
</evidence>
<accession>J0WR42</accession>
<reference evidence="2" key="1">
    <citation type="journal article" date="2012" name="Science">
        <title>The Paleozoic origin of enzymatic lignin decomposition reconstructed from 31 fungal genomes.</title>
        <authorList>
            <person name="Floudas D."/>
            <person name="Binder M."/>
            <person name="Riley R."/>
            <person name="Barry K."/>
            <person name="Blanchette R.A."/>
            <person name="Henrissat B."/>
            <person name="Martinez A.T."/>
            <person name="Otillar R."/>
            <person name="Spatafora J.W."/>
            <person name="Yadav J.S."/>
            <person name="Aerts A."/>
            <person name="Benoit I."/>
            <person name="Boyd A."/>
            <person name="Carlson A."/>
            <person name="Copeland A."/>
            <person name="Coutinho P.M."/>
            <person name="de Vries R.P."/>
            <person name="Ferreira P."/>
            <person name="Findley K."/>
            <person name="Foster B."/>
            <person name="Gaskell J."/>
            <person name="Glotzer D."/>
            <person name="Gorecki P."/>
            <person name="Heitman J."/>
            <person name="Hesse C."/>
            <person name="Hori C."/>
            <person name="Igarashi K."/>
            <person name="Jurgens J.A."/>
            <person name="Kallen N."/>
            <person name="Kersten P."/>
            <person name="Kohler A."/>
            <person name="Kuees U."/>
            <person name="Kumar T.K.A."/>
            <person name="Kuo A."/>
            <person name="LaButti K."/>
            <person name="Larrondo L.F."/>
            <person name="Lindquist E."/>
            <person name="Ling A."/>
            <person name="Lombard V."/>
            <person name="Lucas S."/>
            <person name="Lundell T."/>
            <person name="Martin R."/>
            <person name="McLaughlin D.J."/>
            <person name="Morgenstern I."/>
            <person name="Morin E."/>
            <person name="Murat C."/>
            <person name="Nagy L.G."/>
            <person name="Nolan M."/>
            <person name="Ohm R.A."/>
            <person name="Patyshakuliyeva A."/>
            <person name="Rokas A."/>
            <person name="Ruiz-Duenas F.J."/>
            <person name="Sabat G."/>
            <person name="Salamov A."/>
            <person name="Samejima M."/>
            <person name="Schmutz J."/>
            <person name="Slot J.C."/>
            <person name="St John F."/>
            <person name="Stenlid J."/>
            <person name="Sun H."/>
            <person name="Sun S."/>
            <person name="Syed K."/>
            <person name="Tsang A."/>
            <person name="Wiebenga A."/>
            <person name="Young D."/>
            <person name="Pisabarro A."/>
            <person name="Eastwood D.C."/>
            <person name="Martin F."/>
            <person name="Cullen D."/>
            <person name="Grigoriev I.V."/>
            <person name="Hibbett D.S."/>
        </authorList>
    </citation>
    <scope>NUCLEOTIDE SEQUENCE [LARGE SCALE GENOMIC DNA]</scope>
    <source>
        <strain evidence="2">TFB10046</strain>
    </source>
</reference>
<dbReference type="InParanoid" id="J0WR42"/>
<dbReference type="KEGG" id="adl:AURDEDRAFT_76207"/>
<keyword evidence="2" id="KW-1185">Reference proteome</keyword>
<dbReference type="EMBL" id="JH687953">
    <property type="protein sequence ID" value="EJD34396.1"/>
    <property type="molecule type" value="Genomic_DNA"/>
</dbReference>
<dbReference type="OrthoDB" id="3041043at2759"/>
<name>J0WR42_AURST</name>
<evidence type="ECO:0000313" key="2">
    <source>
        <dbReference type="Proteomes" id="UP000006514"/>
    </source>
</evidence>
<organism evidence="1 2">
    <name type="scientific">Auricularia subglabra (strain TFB-10046 / SS5)</name>
    <name type="common">White-rot fungus</name>
    <name type="synonym">Auricularia delicata (strain TFB10046)</name>
    <dbReference type="NCBI Taxonomy" id="717982"/>
    <lineage>
        <taxon>Eukaryota</taxon>
        <taxon>Fungi</taxon>
        <taxon>Dikarya</taxon>
        <taxon>Basidiomycota</taxon>
        <taxon>Agaricomycotina</taxon>
        <taxon>Agaricomycetes</taxon>
        <taxon>Auriculariales</taxon>
        <taxon>Auriculariaceae</taxon>
        <taxon>Auricularia</taxon>
    </lineage>
</organism>
<gene>
    <name evidence="1" type="ORF">AURDEDRAFT_76207</name>
</gene>
<sequence length="178" mass="20078">MSLSDSSPLLTLSRSRRVSRKWKTWLNVTLRQRYDYDKFLANFFPTADARLEFRSLQACHGAMISGSRVLDFLGRFGFATGSDTDIYATLKGVKAIGRFLLSRGFVYQGQSWSADIFDAAESDEDYPSCDVVKVFKFEGPSMSTSPCKIDLVLVVDSPLSTILRFHTSTFRSRSPLRT</sequence>
<proteinExistence type="predicted"/>
<dbReference type="Proteomes" id="UP000006514">
    <property type="component" value="Unassembled WGS sequence"/>
</dbReference>